<evidence type="ECO:0000313" key="2">
    <source>
        <dbReference type="Proteomes" id="UP001515500"/>
    </source>
</evidence>
<gene>
    <name evidence="3" type="primary">LOC120263042</name>
</gene>
<dbReference type="GeneID" id="120263042"/>
<organism evidence="2 3">
    <name type="scientific">Dioscorea cayennensis subsp. rotundata</name>
    <name type="common">White Guinea yam</name>
    <name type="synonym">Dioscorea rotundata</name>
    <dbReference type="NCBI Taxonomy" id="55577"/>
    <lineage>
        <taxon>Eukaryota</taxon>
        <taxon>Viridiplantae</taxon>
        <taxon>Streptophyta</taxon>
        <taxon>Embryophyta</taxon>
        <taxon>Tracheophyta</taxon>
        <taxon>Spermatophyta</taxon>
        <taxon>Magnoliopsida</taxon>
        <taxon>Liliopsida</taxon>
        <taxon>Dioscoreales</taxon>
        <taxon>Dioscoreaceae</taxon>
        <taxon>Dioscorea</taxon>
    </lineage>
</organism>
<dbReference type="PANTHER" id="PTHR32011">
    <property type="entry name" value="OS08G0472400 PROTEIN"/>
    <property type="match status" value="1"/>
</dbReference>
<keyword evidence="2" id="KW-1185">Reference proteome</keyword>
<dbReference type="RefSeq" id="XP_039126900.1">
    <property type="nucleotide sequence ID" value="XM_039270966.1"/>
</dbReference>
<sequence length="388" mass="42366">MVEVEVERRMSTLTPSHAAGLRRLSTRAATAPAPTPTRNGLLPLTPLAESLLAHLRSSGVPILPGLSDTDLARTEAELGFPFPPDLRAILSLGLPSGPGFPDWHRLQSSSLSLPLAAASLQVARGSLWPRSLGPRPSDHTLALHSARSSLRRAPSLIPLFNRCYLPSHPCLAGNPVFLVSDDQITCCALDLADFFRRALALPPSSDLSLRRQRSAGPPEKPPPAPSSRRSLDSIAGKNPRWIEFWSDASSDCRRRSSSSSSSEPSPQCFLEIRPQKLPTWVGGYLDRIGSVLRAGGWNESDVREIVHVSSSGLFNGHDEIVLDDQAIRDSLLLKTNRCSDSLRQAGWSSDEINDALTIEFRHDRRRHPVKLPPEIAFKIGQLAEAVSR</sequence>
<name>A0AB40BHM2_DIOCR</name>
<evidence type="ECO:0000313" key="3">
    <source>
        <dbReference type="RefSeq" id="XP_039126900.1"/>
    </source>
</evidence>
<dbReference type="PANTHER" id="PTHR32011:SF2">
    <property type="entry name" value="OS08G0472400 PROTEIN"/>
    <property type="match status" value="1"/>
</dbReference>
<accession>A0AB40BHM2</accession>
<feature type="region of interest" description="Disordered" evidence="1">
    <location>
        <begin position="206"/>
        <end position="233"/>
    </location>
</feature>
<reference evidence="3" key="1">
    <citation type="submission" date="2025-08" db="UniProtKB">
        <authorList>
            <consortium name="RefSeq"/>
        </authorList>
    </citation>
    <scope>IDENTIFICATION</scope>
</reference>
<protein>
    <submittedName>
        <fullName evidence="3">Uncharacterized protein LOC120263042</fullName>
    </submittedName>
</protein>
<evidence type="ECO:0000256" key="1">
    <source>
        <dbReference type="SAM" id="MobiDB-lite"/>
    </source>
</evidence>
<dbReference type="AlphaFoldDB" id="A0AB40BHM2"/>
<proteinExistence type="predicted"/>
<dbReference type="Proteomes" id="UP001515500">
    <property type="component" value="Chromosome 6"/>
</dbReference>